<dbReference type="SUPFAM" id="SSF69203">
    <property type="entry name" value="Nucleoplasmin-like core domain"/>
    <property type="match status" value="1"/>
</dbReference>
<dbReference type="GO" id="GO:0005654">
    <property type="term" value="C:nucleoplasm"/>
    <property type="evidence" value="ECO:0007669"/>
    <property type="project" value="TreeGrafter"/>
</dbReference>
<dbReference type="GO" id="GO:0045944">
    <property type="term" value="P:positive regulation of transcription by RNA polymerase II"/>
    <property type="evidence" value="ECO:0007669"/>
    <property type="project" value="TreeGrafter"/>
</dbReference>
<dbReference type="AlphaFoldDB" id="A0A212CLM3"/>
<dbReference type="InterPro" id="IPR036824">
    <property type="entry name" value="Nucleoplasmin_core_dom_sf"/>
</dbReference>
<dbReference type="GO" id="GO:0005730">
    <property type="term" value="C:nucleolus"/>
    <property type="evidence" value="ECO:0007669"/>
    <property type="project" value="TreeGrafter"/>
</dbReference>
<dbReference type="GO" id="GO:0003682">
    <property type="term" value="F:chromatin binding"/>
    <property type="evidence" value="ECO:0007669"/>
    <property type="project" value="TreeGrafter"/>
</dbReference>
<dbReference type="GO" id="GO:1990904">
    <property type="term" value="C:ribonucleoprotein complex"/>
    <property type="evidence" value="ECO:0007669"/>
    <property type="project" value="TreeGrafter"/>
</dbReference>
<evidence type="ECO:0000313" key="2">
    <source>
        <dbReference type="EMBL" id="OWK06923.1"/>
    </source>
</evidence>
<dbReference type="GO" id="GO:0042393">
    <property type="term" value="F:histone binding"/>
    <property type="evidence" value="ECO:0007669"/>
    <property type="project" value="TreeGrafter"/>
</dbReference>
<dbReference type="Proteomes" id="UP000242450">
    <property type="component" value="Chromosome 17"/>
</dbReference>
<dbReference type="GO" id="GO:0000055">
    <property type="term" value="P:ribosomal large subunit export from nucleus"/>
    <property type="evidence" value="ECO:0007669"/>
    <property type="project" value="TreeGrafter"/>
</dbReference>
<evidence type="ECO:0000313" key="3">
    <source>
        <dbReference type="Proteomes" id="UP000242450"/>
    </source>
</evidence>
<proteinExistence type="predicted"/>
<organism evidence="2 3">
    <name type="scientific">Cervus elaphus hippelaphus</name>
    <name type="common">European red deer</name>
    <dbReference type="NCBI Taxonomy" id="46360"/>
    <lineage>
        <taxon>Eukaryota</taxon>
        <taxon>Metazoa</taxon>
        <taxon>Chordata</taxon>
        <taxon>Craniata</taxon>
        <taxon>Vertebrata</taxon>
        <taxon>Euteleostomi</taxon>
        <taxon>Mammalia</taxon>
        <taxon>Eutheria</taxon>
        <taxon>Laurasiatheria</taxon>
        <taxon>Artiodactyla</taxon>
        <taxon>Ruminantia</taxon>
        <taxon>Pecora</taxon>
        <taxon>Cervidae</taxon>
        <taxon>Cervinae</taxon>
        <taxon>Cervus</taxon>
    </lineage>
</organism>
<reference evidence="2 3" key="1">
    <citation type="journal article" date="2018" name="Mol. Genet. Genomics">
        <title>The red deer Cervus elaphus genome CerEla1.0: sequencing, annotating, genes, and chromosomes.</title>
        <authorList>
            <person name="Bana N.A."/>
            <person name="Nyiri A."/>
            <person name="Nagy J."/>
            <person name="Frank K."/>
            <person name="Nagy T."/>
            <person name="Steger V."/>
            <person name="Schiller M."/>
            <person name="Lakatos P."/>
            <person name="Sugar L."/>
            <person name="Horn P."/>
            <person name="Barta E."/>
            <person name="Orosz L."/>
        </authorList>
    </citation>
    <scope>NUCLEOTIDE SEQUENCE [LARGE SCALE GENOMIC DNA]</scope>
    <source>
        <strain evidence="2">Hungarian</strain>
    </source>
</reference>
<dbReference type="GO" id="GO:0006338">
    <property type="term" value="P:chromatin remodeling"/>
    <property type="evidence" value="ECO:0007669"/>
    <property type="project" value="TreeGrafter"/>
</dbReference>
<dbReference type="GO" id="GO:0042273">
    <property type="term" value="P:ribosomal large subunit biogenesis"/>
    <property type="evidence" value="ECO:0007669"/>
    <property type="project" value="TreeGrafter"/>
</dbReference>
<comment type="caution">
    <text evidence="2">The sequence shown here is derived from an EMBL/GenBank/DDBJ whole genome shotgun (WGS) entry which is preliminary data.</text>
</comment>
<dbReference type="EMBL" id="MKHE01000017">
    <property type="protein sequence ID" value="OWK06923.1"/>
    <property type="molecule type" value="Genomic_DNA"/>
</dbReference>
<dbReference type="PANTHER" id="PTHR22747:SF28">
    <property type="entry name" value="NUCLEOPHOSMIN"/>
    <property type="match status" value="1"/>
</dbReference>
<keyword evidence="3" id="KW-1185">Reference proteome</keyword>
<name>A0A212CLM3_CEREH</name>
<evidence type="ECO:0000256" key="1">
    <source>
        <dbReference type="SAM" id="MobiDB-lite"/>
    </source>
</evidence>
<feature type="region of interest" description="Disordered" evidence="1">
    <location>
        <begin position="157"/>
        <end position="189"/>
    </location>
</feature>
<dbReference type="GO" id="GO:0010824">
    <property type="term" value="P:regulation of centrosome duplication"/>
    <property type="evidence" value="ECO:0007669"/>
    <property type="project" value="TreeGrafter"/>
</dbReference>
<dbReference type="GO" id="GO:0005813">
    <property type="term" value="C:centrosome"/>
    <property type="evidence" value="ECO:0007669"/>
    <property type="project" value="TreeGrafter"/>
</dbReference>
<dbReference type="InterPro" id="IPR004301">
    <property type="entry name" value="Nucleoplasmin"/>
</dbReference>
<dbReference type="GO" id="GO:0042274">
    <property type="term" value="P:ribosomal small subunit biogenesis"/>
    <property type="evidence" value="ECO:0007669"/>
    <property type="project" value="TreeGrafter"/>
</dbReference>
<dbReference type="GO" id="GO:0005737">
    <property type="term" value="C:cytoplasm"/>
    <property type="evidence" value="ECO:0007669"/>
    <property type="project" value="TreeGrafter"/>
</dbReference>
<feature type="non-terminal residue" evidence="2">
    <location>
        <position position="1"/>
    </location>
</feature>
<protein>
    <submittedName>
        <fullName evidence="2">Uncharacterized protein</fullName>
    </submittedName>
</protein>
<dbReference type="GO" id="GO:0003723">
    <property type="term" value="F:RNA binding"/>
    <property type="evidence" value="ECO:0007669"/>
    <property type="project" value="TreeGrafter"/>
</dbReference>
<dbReference type="PANTHER" id="PTHR22747">
    <property type="entry name" value="NUCLEOPLASMIN"/>
    <property type="match status" value="1"/>
</dbReference>
<dbReference type="Gene3D" id="2.60.120.340">
    <property type="entry name" value="Nucleoplasmin core domain"/>
    <property type="match status" value="1"/>
</dbReference>
<gene>
    <name evidence="2" type="ORF">Celaphus_00018648</name>
</gene>
<accession>A0A212CLM3</accession>
<dbReference type="GO" id="GO:0000056">
    <property type="term" value="P:ribosomal small subunit export from nucleus"/>
    <property type="evidence" value="ECO:0007669"/>
    <property type="project" value="TreeGrafter"/>
</dbReference>
<sequence length="189" mass="21982">FFISARFLFHIIAHHLPVEDWIDVDMSPQGPTTIIFGCEPKADKDYPFKVDNGENEHRSSLRMISLGLVQQTKVSEVPPPVVLWLKHRPGPRCIRGEHLVAVKEDAESEGEGEEDTKMVVMMKVMMALMMSKLKGKFQYRNLFEILWPKVHRNQTRMEKTQKHQCQDQKVKTLSKKQEKTPKTWEDLAL</sequence>